<keyword evidence="3" id="KW-1185">Reference proteome</keyword>
<feature type="compositionally biased region" description="Basic and acidic residues" evidence="1">
    <location>
        <begin position="126"/>
        <end position="145"/>
    </location>
</feature>
<organism evidence="2 3">
    <name type="scientific">Galdieria yellowstonensis</name>
    <dbReference type="NCBI Taxonomy" id="3028027"/>
    <lineage>
        <taxon>Eukaryota</taxon>
        <taxon>Rhodophyta</taxon>
        <taxon>Bangiophyceae</taxon>
        <taxon>Galdieriales</taxon>
        <taxon>Galdieriaceae</taxon>
        <taxon>Galdieria</taxon>
    </lineage>
</organism>
<dbReference type="AlphaFoldDB" id="A0AAV9I8V3"/>
<reference evidence="2 3" key="1">
    <citation type="submission" date="2022-07" db="EMBL/GenBank/DDBJ databases">
        <title>Genome-wide signatures of adaptation to extreme environments.</title>
        <authorList>
            <person name="Cho C.H."/>
            <person name="Yoon H.S."/>
        </authorList>
    </citation>
    <scope>NUCLEOTIDE SEQUENCE [LARGE SCALE GENOMIC DNA]</scope>
    <source>
        <strain evidence="2 3">108.79 E11</strain>
    </source>
</reference>
<proteinExistence type="predicted"/>
<gene>
    <name evidence="2" type="ORF">GAYE_SCF00G1766</name>
</gene>
<accession>A0AAV9I8V3</accession>
<dbReference type="Proteomes" id="UP001300502">
    <property type="component" value="Unassembled WGS sequence"/>
</dbReference>
<dbReference type="EMBL" id="JANCYU010000020">
    <property type="protein sequence ID" value="KAK4523870.1"/>
    <property type="molecule type" value="Genomic_DNA"/>
</dbReference>
<evidence type="ECO:0000313" key="3">
    <source>
        <dbReference type="Proteomes" id="UP001300502"/>
    </source>
</evidence>
<protein>
    <submittedName>
        <fullName evidence="2">Uncharacterized protein</fullName>
    </submittedName>
</protein>
<feature type="region of interest" description="Disordered" evidence="1">
    <location>
        <begin position="116"/>
        <end position="145"/>
    </location>
</feature>
<evidence type="ECO:0000313" key="2">
    <source>
        <dbReference type="EMBL" id="KAK4523870.1"/>
    </source>
</evidence>
<name>A0AAV9I8V3_9RHOD</name>
<sequence>MRDFSVLWNRMVTISTCVILSICLRPSFASADLRPKQYARQNIDVSKMRAARAKLPSETAKEKKEKFFEKPLIKATLKAAPVVLVAGGVGYIGYQAYVISEKKKIQQWQQVLQRQFQSEKEDDEAQKESKTVRVENNTQKEDVSERRVSELSRLELFRKNSAPKDAQVEVVTPELEPKSSDPISSLLSEYLRGNMDIFRWNETSQELDLPRQKIVERTKEFCTSYLNSIFDKTAKASEMDDRTRIENMLFLLDQLRKLERFSTQSNLSSDLSDMQWLHYSGTATEKQIEETYRLLAIHFFSSESSIRDGMEKLPSVQRYLKLSDEKFHSLNQEVAKAIFQVAVSNTLSEGKLDDESRQALENLKKSFTNMIDNESAENIISEVGLMRVMYALQQILKEQQFGDDDIQMLKSMCEQLGVNLESLLKTAEDMGDSMGPQVKEFVQQLRSFLSKTSEEKL</sequence>
<comment type="caution">
    <text evidence="2">The sequence shown here is derived from an EMBL/GenBank/DDBJ whole genome shotgun (WGS) entry which is preliminary data.</text>
</comment>
<evidence type="ECO:0000256" key="1">
    <source>
        <dbReference type="SAM" id="MobiDB-lite"/>
    </source>
</evidence>